<feature type="signal peptide" evidence="2">
    <location>
        <begin position="1"/>
        <end position="26"/>
    </location>
</feature>
<gene>
    <name evidence="3" type="ORF">I5M19_18440</name>
</gene>
<keyword evidence="1" id="KW-0472">Membrane</keyword>
<comment type="caution">
    <text evidence="3">The sequence shown here is derived from an EMBL/GenBank/DDBJ whole genome shotgun (WGS) entry which is preliminary data.</text>
</comment>
<feature type="transmembrane region" description="Helical" evidence="1">
    <location>
        <begin position="52"/>
        <end position="72"/>
    </location>
</feature>
<feature type="chain" id="PRO_5036859740" description="CcmD family protein" evidence="2">
    <location>
        <begin position="27"/>
        <end position="92"/>
    </location>
</feature>
<keyword evidence="1" id="KW-1133">Transmembrane helix</keyword>
<evidence type="ECO:0008006" key="5">
    <source>
        <dbReference type="Google" id="ProtNLM"/>
    </source>
</evidence>
<evidence type="ECO:0000256" key="2">
    <source>
        <dbReference type="SAM" id="SignalP"/>
    </source>
</evidence>
<dbReference type="AlphaFoldDB" id="A0A934UNZ0"/>
<sequence length="92" mass="10171">MKNFKYIFSLIAAFALVTITTITVNAQCAMCTTAVETNAANGGNTADGLNKGIVYLLAAPYIAVAVIGIIWYKKYRRKNVELHMREEKLNLN</sequence>
<evidence type="ECO:0000256" key="1">
    <source>
        <dbReference type="SAM" id="Phobius"/>
    </source>
</evidence>
<accession>A0A934UNZ0</accession>
<keyword evidence="4" id="KW-1185">Reference proteome</keyword>
<dbReference type="Proteomes" id="UP000613193">
    <property type="component" value="Unassembled WGS sequence"/>
</dbReference>
<dbReference type="EMBL" id="JAEHFW010000004">
    <property type="protein sequence ID" value="MBK0381308.1"/>
    <property type="molecule type" value="Genomic_DNA"/>
</dbReference>
<keyword evidence="2" id="KW-0732">Signal</keyword>
<organism evidence="3 4">
    <name type="scientific">Mucilaginibacter segetis</name>
    <dbReference type="NCBI Taxonomy" id="2793071"/>
    <lineage>
        <taxon>Bacteria</taxon>
        <taxon>Pseudomonadati</taxon>
        <taxon>Bacteroidota</taxon>
        <taxon>Sphingobacteriia</taxon>
        <taxon>Sphingobacteriales</taxon>
        <taxon>Sphingobacteriaceae</taxon>
        <taxon>Mucilaginibacter</taxon>
    </lineage>
</organism>
<dbReference type="RefSeq" id="WP_200067851.1">
    <property type="nucleotide sequence ID" value="NZ_JAEHFW010000004.1"/>
</dbReference>
<evidence type="ECO:0000313" key="3">
    <source>
        <dbReference type="EMBL" id="MBK0381308.1"/>
    </source>
</evidence>
<keyword evidence="1" id="KW-0812">Transmembrane</keyword>
<evidence type="ECO:0000313" key="4">
    <source>
        <dbReference type="Proteomes" id="UP000613193"/>
    </source>
</evidence>
<proteinExistence type="predicted"/>
<protein>
    <recommendedName>
        <fullName evidence="5">CcmD family protein</fullName>
    </recommendedName>
</protein>
<name>A0A934UNZ0_9SPHI</name>
<reference evidence="3" key="1">
    <citation type="submission" date="2020-12" db="EMBL/GenBank/DDBJ databases">
        <title>Bacterial novel species Mucilaginibacter sp. SD-g isolated from soil.</title>
        <authorList>
            <person name="Jung H.-Y."/>
        </authorList>
    </citation>
    <scope>NUCLEOTIDE SEQUENCE</scope>
    <source>
        <strain evidence="3">SD-g</strain>
    </source>
</reference>